<evidence type="ECO:0000313" key="2">
    <source>
        <dbReference type="EMBL" id="OCT48586.1"/>
    </source>
</evidence>
<sequence>MNSQKTTSSPTKFAWIGQALLIPGLLLTSIVAFTLFGLKLNGWRGSEGFAESITNERTTVAIAIQIISHVLGLIQVQALCTVLKSSLTSIHLFAYILPQRSIYTQSVILIAMAPVRAADNATNLSSLWEGDTSTSTSGSGSLGQWLTADGLFSFDPSALRSVILNSASDASTTNSSGHLHQKLDMTGCLYLNRSYGVGAATGLVDIVATGSSSPPHWISYSEAGFHSEVSCIYNASSAYRIDKLDTPSGWTLNIYQAAGFYPTGPSTGGWVYVGYSPMDIFSWGATYSNKTRRSYLSRTTAATAHPKTRGRFSQFKNIQCQIDFQAKNISILVNHTNNIISVTPGAEVPWPSYADAVIDKSHKLAVGLLVRRQLLRLLVPRPHAPSQRQSAAERHGRRLQLLLLHHHHHYTTLRRVDDYVTSCVADYVTSCVDDVLVALCSARLVAANATRPVEARIALPARTAGRDKSTSAASLPWNMLVCLLYAAEGLRTRFWA</sequence>
<evidence type="ECO:0000313" key="3">
    <source>
        <dbReference type="Proteomes" id="UP000094526"/>
    </source>
</evidence>
<dbReference type="AlphaFoldDB" id="A0A1C1CJE3"/>
<accession>A0A1C1CJE3</accession>
<dbReference type="OrthoDB" id="529273at2759"/>
<dbReference type="STRING" id="86049.A0A1C1CJE3"/>
<keyword evidence="1" id="KW-1133">Transmembrane helix</keyword>
<feature type="transmembrane region" description="Helical" evidence="1">
    <location>
        <begin position="15"/>
        <end position="38"/>
    </location>
</feature>
<organism evidence="2 3">
    <name type="scientific">Cladophialophora carrionii</name>
    <dbReference type="NCBI Taxonomy" id="86049"/>
    <lineage>
        <taxon>Eukaryota</taxon>
        <taxon>Fungi</taxon>
        <taxon>Dikarya</taxon>
        <taxon>Ascomycota</taxon>
        <taxon>Pezizomycotina</taxon>
        <taxon>Eurotiomycetes</taxon>
        <taxon>Chaetothyriomycetidae</taxon>
        <taxon>Chaetothyriales</taxon>
        <taxon>Herpotrichiellaceae</taxon>
        <taxon>Cladophialophora</taxon>
    </lineage>
</organism>
<dbReference type="VEuPathDB" id="FungiDB:G647_10264"/>
<keyword evidence="1" id="KW-0472">Membrane</keyword>
<evidence type="ECO:0000256" key="1">
    <source>
        <dbReference type="SAM" id="Phobius"/>
    </source>
</evidence>
<dbReference type="VEuPathDB" id="FungiDB:CLCR_04025"/>
<protein>
    <submittedName>
        <fullName evidence="2">Uncharacterized protein</fullName>
    </submittedName>
</protein>
<dbReference type="EMBL" id="LGRB01000012">
    <property type="protein sequence ID" value="OCT48586.1"/>
    <property type="molecule type" value="Genomic_DNA"/>
</dbReference>
<keyword evidence="1" id="KW-0812">Transmembrane</keyword>
<proteinExistence type="predicted"/>
<reference evidence="3" key="1">
    <citation type="submission" date="2015-07" db="EMBL/GenBank/DDBJ databases">
        <authorList>
            <person name="Teixeira M.M."/>
            <person name="Souza R.C."/>
            <person name="Almeida L.G."/>
            <person name="Vicente V.A."/>
            <person name="de Hoog S."/>
            <person name="Bocca A.L."/>
            <person name="de Almeida S.R."/>
            <person name="Vasconcelos A.T."/>
            <person name="Felipe M.S."/>
        </authorList>
    </citation>
    <scope>NUCLEOTIDE SEQUENCE [LARGE SCALE GENOMIC DNA]</scope>
    <source>
        <strain evidence="3">KSF</strain>
    </source>
</reference>
<name>A0A1C1CJE3_9EURO</name>
<keyword evidence="3" id="KW-1185">Reference proteome</keyword>
<dbReference type="Proteomes" id="UP000094526">
    <property type="component" value="Unassembled WGS sequence"/>
</dbReference>
<gene>
    <name evidence="2" type="ORF">CLCR_04025</name>
</gene>
<comment type="caution">
    <text evidence="2">The sequence shown here is derived from an EMBL/GenBank/DDBJ whole genome shotgun (WGS) entry which is preliminary data.</text>
</comment>